<name>A0A4Q7P934_9BACT</name>
<dbReference type="NCBIfam" id="TIGR01730">
    <property type="entry name" value="RND_mfp"/>
    <property type="match status" value="1"/>
</dbReference>
<keyword evidence="2" id="KW-0813">Transport</keyword>
<dbReference type="GO" id="GO:0016020">
    <property type="term" value="C:membrane"/>
    <property type="evidence" value="ECO:0007669"/>
    <property type="project" value="InterPro"/>
</dbReference>
<dbReference type="InterPro" id="IPR058792">
    <property type="entry name" value="Beta-barrel_RND_2"/>
</dbReference>
<keyword evidence="6" id="KW-1185">Reference proteome</keyword>
<evidence type="ECO:0000259" key="4">
    <source>
        <dbReference type="Pfam" id="PF25954"/>
    </source>
</evidence>
<gene>
    <name evidence="5" type="ORF">BC751_0771</name>
</gene>
<dbReference type="Pfam" id="PF25917">
    <property type="entry name" value="BSH_RND"/>
    <property type="match status" value="1"/>
</dbReference>
<evidence type="ECO:0000313" key="6">
    <source>
        <dbReference type="Proteomes" id="UP000292209"/>
    </source>
</evidence>
<dbReference type="InterPro" id="IPR058625">
    <property type="entry name" value="MdtA-like_BSH"/>
</dbReference>
<feature type="domain" description="CusB-like beta-barrel" evidence="4">
    <location>
        <begin position="229"/>
        <end position="302"/>
    </location>
</feature>
<evidence type="ECO:0000313" key="5">
    <source>
        <dbReference type="EMBL" id="RZS95252.1"/>
    </source>
</evidence>
<dbReference type="Gene3D" id="2.40.420.20">
    <property type="match status" value="1"/>
</dbReference>
<dbReference type="AlphaFoldDB" id="A0A4Q7P934"/>
<proteinExistence type="inferred from homology"/>
<dbReference type="PANTHER" id="PTHR30097">
    <property type="entry name" value="CATION EFFLUX SYSTEM PROTEIN CUSB"/>
    <property type="match status" value="1"/>
</dbReference>
<dbReference type="PROSITE" id="PS51257">
    <property type="entry name" value="PROKAR_LIPOPROTEIN"/>
    <property type="match status" value="1"/>
</dbReference>
<dbReference type="PANTHER" id="PTHR30097:SF4">
    <property type="entry name" value="SLR6042 PROTEIN"/>
    <property type="match status" value="1"/>
</dbReference>
<comment type="similarity">
    <text evidence="1">Belongs to the membrane fusion protein (MFP) (TC 8.A.1) family.</text>
</comment>
<dbReference type="EMBL" id="SGXG01000001">
    <property type="protein sequence ID" value="RZS95252.1"/>
    <property type="molecule type" value="Genomic_DNA"/>
</dbReference>
<evidence type="ECO:0000256" key="2">
    <source>
        <dbReference type="ARBA" id="ARBA00022448"/>
    </source>
</evidence>
<dbReference type="SUPFAM" id="SSF111369">
    <property type="entry name" value="HlyD-like secretion proteins"/>
    <property type="match status" value="1"/>
</dbReference>
<dbReference type="RefSeq" id="WP_130274386.1">
    <property type="nucleotide sequence ID" value="NZ_SGXG01000001.1"/>
</dbReference>
<dbReference type="GO" id="GO:0030313">
    <property type="term" value="C:cell envelope"/>
    <property type="evidence" value="ECO:0007669"/>
    <property type="project" value="TreeGrafter"/>
</dbReference>
<dbReference type="Proteomes" id="UP000292209">
    <property type="component" value="Unassembled WGS sequence"/>
</dbReference>
<evidence type="ECO:0000259" key="3">
    <source>
        <dbReference type="Pfam" id="PF25917"/>
    </source>
</evidence>
<dbReference type="GO" id="GO:0015679">
    <property type="term" value="P:plasma membrane copper ion transport"/>
    <property type="evidence" value="ECO:0007669"/>
    <property type="project" value="TreeGrafter"/>
</dbReference>
<reference evidence="5 6" key="1">
    <citation type="submission" date="2019-02" db="EMBL/GenBank/DDBJ databases">
        <title>Genomic Encyclopedia of Archaeal and Bacterial Type Strains, Phase II (KMG-II): from individual species to whole genera.</title>
        <authorList>
            <person name="Goeker M."/>
        </authorList>
    </citation>
    <scope>NUCLEOTIDE SEQUENCE [LARGE SCALE GENOMIC DNA]</scope>
    <source>
        <strain evidence="5 6">DSM 21411</strain>
    </source>
</reference>
<dbReference type="GO" id="GO:0022857">
    <property type="term" value="F:transmembrane transporter activity"/>
    <property type="evidence" value="ECO:0007669"/>
    <property type="project" value="InterPro"/>
</dbReference>
<feature type="domain" description="Multidrug resistance protein MdtA-like barrel-sandwich hybrid" evidence="3">
    <location>
        <begin position="80"/>
        <end position="220"/>
    </location>
</feature>
<evidence type="ECO:0000256" key="1">
    <source>
        <dbReference type="ARBA" id="ARBA00009477"/>
    </source>
</evidence>
<comment type="caution">
    <text evidence="5">The sequence shown here is derived from an EMBL/GenBank/DDBJ whole genome shotgun (WGS) entry which is preliminary data.</text>
</comment>
<dbReference type="OrthoDB" id="9814657at2"/>
<sequence>MKIPSYILSLALIGIFAACGSKEQKTSVTEETADADLITITQEQFDKFNMEMTGFQDYPFTSFILSNGIVNIPAEGRFEVSCYFGGNIVQFDLLVGQKVNKGQLLFVMENPEFVQMQQDYLDASSQLSYLKSDYERQKALYEENVTSQKNFLKAESDYKSMLAKAESLRKKLALINIPADKITASNISSKAAVYAPISGYIESIKVNQGTYLNASDVALTLVNKSHLHIELNVFEKDAISLEIGQPVTFYLPDNKSKVFEGEIFLLGQSINEKRMLAIHVHLKDEKDGQALVPGMFVEAKIALPSVNQPALPNTAVLNAEGKNYVLLLEKKEGDVYQFRKKEVEVLSQNEEMSSIANPEKFPKGSQFLSKGGFQIVK</sequence>
<dbReference type="InterPro" id="IPR051909">
    <property type="entry name" value="MFP_Cation_Efflux"/>
</dbReference>
<organism evidence="5 6">
    <name type="scientific">Cecembia calidifontis</name>
    <dbReference type="NCBI Taxonomy" id="1187080"/>
    <lineage>
        <taxon>Bacteria</taxon>
        <taxon>Pseudomonadati</taxon>
        <taxon>Bacteroidota</taxon>
        <taxon>Cytophagia</taxon>
        <taxon>Cytophagales</taxon>
        <taxon>Cyclobacteriaceae</taxon>
        <taxon>Cecembia</taxon>
    </lineage>
</organism>
<dbReference type="InterPro" id="IPR006143">
    <property type="entry name" value="RND_pump_MFP"/>
</dbReference>
<dbReference type="GO" id="GO:0060003">
    <property type="term" value="P:copper ion export"/>
    <property type="evidence" value="ECO:0007669"/>
    <property type="project" value="TreeGrafter"/>
</dbReference>
<dbReference type="Gene3D" id="1.10.287.470">
    <property type="entry name" value="Helix hairpin bin"/>
    <property type="match status" value="1"/>
</dbReference>
<dbReference type="Gene3D" id="2.40.50.100">
    <property type="match status" value="1"/>
</dbReference>
<protein>
    <submittedName>
        <fullName evidence="5">Cobalt-zinc-cadmium efflux system membrane fusion protein</fullName>
    </submittedName>
</protein>
<dbReference type="Pfam" id="PF25954">
    <property type="entry name" value="Beta-barrel_RND_2"/>
    <property type="match status" value="1"/>
</dbReference>
<accession>A0A4Q7P934</accession>